<proteinExistence type="predicted"/>
<reference evidence="2" key="1">
    <citation type="journal article" date="2023" name="Mol. Phylogenet. Evol.">
        <title>Genome-scale phylogeny and comparative genomics of the fungal order Sordariales.</title>
        <authorList>
            <person name="Hensen N."/>
            <person name="Bonometti L."/>
            <person name="Westerberg I."/>
            <person name="Brannstrom I.O."/>
            <person name="Guillou S."/>
            <person name="Cros-Aarteil S."/>
            <person name="Calhoun S."/>
            <person name="Haridas S."/>
            <person name="Kuo A."/>
            <person name="Mondo S."/>
            <person name="Pangilinan J."/>
            <person name="Riley R."/>
            <person name="LaButti K."/>
            <person name="Andreopoulos B."/>
            <person name="Lipzen A."/>
            <person name="Chen C."/>
            <person name="Yan M."/>
            <person name="Daum C."/>
            <person name="Ng V."/>
            <person name="Clum A."/>
            <person name="Steindorff A."/>
            <person name="Ohm R.A."/>
            <person name="Martin F."/>
            <person name="Silar P."/>
            <person name="Natvig D.O."/>
            <person name="Lalanne C."/>
            <person name="Gautier V."/>
            <person name="Ament-Velasquez S.L."/>
            <person name="Kruys A."/>
            <person name="Hutchinson M.I."/>
            <person name="Powell A.J."/>
            <person name="Barry K."/>
            <person name="Miller A.N."/>
            <person name="Grigoriev I.V."/>
            <person name="Debuchy R."/>
            <person name="Gladieux P."/>
            <person name="Hiltunen Thoren M."/>
            <person name="Johannesson H."/>
        </authorList>
    </citation>
    <scope>NUCLEOTIDE SEQUENCE</scope>
    <source>
        <strain evidence="2">CBS 626.80</strain>
    </source>
</reference>
<dbReference type="AlphaFoldDB" id="A0AAN6NVJ8"/>
<protein>
    <recommendedName>
        <fullName evidence="4">Secreted protein</fullName>
    </recommendedName>
</protein>
<feature type="chain" id="PRO_5042972041" description="Secreted protein" evidence="1">
    <location>
        <begin position="19"/>
        <end position="81"/>
    </location>
</feature>
<gene>
    <name evidence="2" type="ORF">QBC32DRAFT_135657</name>
</gene>
<dbReference type="EMBL" id="MU859119">
    <property type="protein sequence ID" value="KAK3952680.1"/>
    <property type="molecule type" value="Genomic_DNA"/>
</dbReference>
<feature type="signal peptide" evidence="1">
    <location>
        <begin position="1"/>
        <end position="18"/>
    </location>
</feature>
<name>A0AAN6NVJ8_9PEZI</name>
<reference evidence="2" key="2">
    <citation type="submission" date="2023-06" db="EMBL/GenBank/DDBJ databases">
        <authorList>
            <consortium name="Lawrence Berkeley National Laboratory"/>
            <person name="Mondo S.J."/>
            <person name="Hensen N."/>
            <person name="Bonometti L."/>
            <person name="Westerberg I."/>
            <person name="Brannstrom I.O."/>
            <person name="Guillou S."/>
            <person name="Cros-Aarteil S."/>
            <person name="Calhoun S."/>
            <person name="Haridas S."/>
            <person name="Kuo A."/>
            <person name="Pangilinan J."/>
            <person name="Riley R."/>
            <person name="Labutti K."/>
            <person name="Andreopoulos B."/>
            <person name="Lipzen A."/>
            <person name="Chen C."/>
            <person name="Yanf M."/>
            <person name="Daum C."/>
            <person name="Ng V."/>
            <person name="Clum A."/>
            <person name="Steindorff A."/>
            <person name="Ohm R."/>
            <person name="Martin F."/>
            <person name="Silar P."/>
            <person name="Natvig D."/>
            <person name="Lalanne C."/>
            <person name="Gautier V."/>
            <person name="Ament-Velasquez S.L."/>
            <person name="Kruys A."/>
            <person name="Hutchinson M.I."/>
            <person name="Powell A.J."/>
            <person name="Barry K."/>
            <person name="Miller A.N."/>
            <person name="Grigoriev I.V."/>
            <person name="Debuchy R."/>
            <person name="Gladieux P."/>
            <person name="Thoren M.H."/>
            <person name="Johannesson H."/>
        </authorList>
    </citation>
    <scope>NUCLEOTIDE SEQUENCE</scope>
    <source>
        <strain evidence="2">CBS 626.80</strain>
    </source>
</reference>
<evidence type="ECO:0008006" key="4">
    <source>
        <dbReference type="Google" id="ProtNLM"/>
    </source>
</evidence>
<accession>A0AAN6NVJ8</accession>
<keyword evidence="1" id="KW-0732">Signal</keyword>
<sequence>MSFLILAVFGHFWGLIRLFEPLTSPLQPCVYPIHDANVERTVPIPSGVSWGSSSLHGGFRLPLVVWLNVPLRHRDKLQLHL</sequence>
<dbReference type="Proteomes" id="UP001303222">
    <property type="component" value="Unassembled WGS sequence"/>
</dbReference>
<organism evidence="2 3">
    <name type="scientific">Pseudoneurospora amorphoporcata</name>
    <dbReference type="NCBI Taxonomy" id="241081"/>
    <lineage>
        <taxon>Eukaryota</taxon>
        <taxon>Fungi</taxon>
        <taxon>Dikarya</taxon>
        <taxon>Ascomycota</taxon>
        <taxon>Pezizomycotina</taxon>
        <taxon>Sordariomycetes</taxon>
        <taxon>Sordariomycetidae</taxon>
        <taxon>Sordariales</taxon>
        <taxon>Sordariaceae</taxon>
        <taxon>Pseudoneurospora</taxon>
    </lineage>
</organism>
<keyword evidence="3" id="KW-1185">Reference proteome</keyword>
<evidence type="ECO:0000313" key="2">
    <source>
        <dbReference type="EMBL" id="KAK3952680.1"/>
    </source>
</evidence>
<evidence type="ECO:0000313" key="3">
    <source>
        <dbReference type="Proteomes" id="UP001303222"/>
    </source>
</evidence>
<comment type="caution">
    <text evidence="2">The sequence shown here is derived from an EMBL/GenBank/DDBJ whole genome shotgun (WGS) entry which is preliminary data.</text>
</comment>
<evidence type="ECO:0000256" key="1">
    <source>
        <dbReference type="SAM" id="SignalP"/>
    </source>
</evidence>